<dbReference type="InterPro" id="IPR004043">
    <property type="entry name" value="LCCL"/>
</dbReference>
<dbReference type="Gene3D" id="2.60.120.740">
    <property type="match status" value="1"/>
</dbReference>
<feature type="domain" description="C-type lectin" evidence="6">
    <location>
        <begin position="461"/>
        <end position="578"/>
    </location>
</feature>
<feature type="domain" description="C-type lectin" evidence="6">
    <location>
        <begin position="1591"/>
        <end position="1714"/>
    </location>
</feature>
<protein>
    <submittedName>
        <fullName evidence="9">C-type mannose receptor 2</fullName>
    </submittedName>
</protein>
<dbReference type="InterPro" id="IPR008979">
    <property type="entry name" value="Galactose-bd-like_sf"/>
</dbReference>
<dbReference type="SUPFAM" id="SSF49785">
    <property type="entry name" value="Galactose-binding domain-like"/>
    <property type="match status" value="1"/>
</dbReference>
<evidence type="ECO:0000256" key="3">
    <source>
        <dbReference type="ARBA" id="ARBA00023157"/>
    </source>
</evidence>
<dbReference type="CDD" id="cd00057">
    <property type="entry name" value="FA58C"/>
    <property type="match status" value="1"/>
</dbReference>
<dbReference type="Gene3D" id="2.170.130.20">
    <property type="entry name" value="LCCL-like domain"/>
    <property type="match status" value="1"/>
</dbReference>
<dbReference type="InterPro" id="IPR000421">
    <property type="entry name" value="FA58C"/>
</dbReference>
<gene>
    <name evidence="9" type="ORF">D5F01_LYC16403</name>
</gene>
<feature type="domain" description="C-type lectin" evidence="6">
    <location>
        <begin position="32"/>
        <end position="150"/>
    </location>
</feature>
<feature type="domain" description="C-type lectin" evidence="6">
    <location>
        <begin position="1334"/>
        <end position="1427"/>
    </location>
</feature>
<evidence type="ECO:0000313" key="10">
    <source>
        <dbReference type="Proteomes" id="UP000424527"/>
    </source>
</evidence>
<dbReference type="Pfam" id="PF00059">
    <property type="entry name" value="Lectin_C"/>
    <property type="match status" value="11"/>
</dbReference>
<feature type="domain" description="C-type lectin" evidence="6">
    <location>
        <begin position="169"/>
        <end position="299"/>
    </location>
</feature>
<dbReference type="InterPro" id="IPR050111">
    <property type="entry name" value="C-type_lectin/snaclec_domain"/>
</dbReference>
<sequence length="1801" mass="202261">MDRRQRMLLQLLSFAALLACAHCQCQQGWRENEGKCYYFSLDTKSWMEANAFCLEQNSNLMSIQDIHERLWVSTQISSEIYWIGLNDQNTEGVYEWSDGSPFIEYLSFWMNGQPDNWGDEPGEDCGQVVGYSFGHWNDENCNVKRKYICKHINENPSPQCDLANGWRQYGSNCYKLKAETRKSWSEARNDCVQEGADLVSVTSASEEQYVTGILDSSYIDLWIGFSTLKCTKISCQVEAGNSQFTWSDATQVGYTNWGSGEPVVDAQTGSCVGIMKDETEEFGKWKTHVCRYERPYMCKRGLNTICPPGWQSFAGSCYWLVSNVDLLTTWHEAFTACSSMGSHLLIINSQEEQYFINGNLPDFHQVDVPDIWIGLSDKDQDGDFKWVDKSPIQFSNYGPGWPRNTANFWDCGQIFTGNYDGKWETTNCFKSLGYICEMTGGQNPKPTSAPDSHCDAGYLLYGDFCYQFNTESVKNWQDAEAHCVSEQGHLVSFHSEEELSFIIAHMPAQAWVGLNDINVENQFVYTDGTPADFLPWAPNQPDNWQNNEDCAHLRGMNHHEPGKLNDDFCTSTKEFICKKGKGQGPPPQPPTSGPGWNEKCGAWMSDPFNDYCYLFNYLSMRTWSEARADCVNQGGDLVSITDPYEQAFIHGVIQQAPTGISLWMGGHDSITEGGWEWMDGSPFRYIPLECRGYICKRRGNTPEPPPPHDGFMTALVCQDSSAVLHCPEESVINIQSAFYGRNSDDICPHLGGSGGSCTVEGVLPYFRKACDNRPFCFAYAHVDEDPCPTVSKYLEIVYSCEQKVCLQGLGVEDGNITDSQLTASSSTGSSTPNRARLNGNSCWMPSGSPASSWIQVNLGQTRKVTGVVIQGCPQNDHWLTKFNLQHSMDGLTWTDYKADGVFFPGSTDRSTPEIQLLGTPVSAQYVRILPVEWNIMAGLRFDILGCTPDYAVTCANRPNFNFANDKMTVHCPAGCANESYIVYGTTEYRGDSNICAAAIHAGVVLNANGGDCTLLKTAGKNFYPGSTRNGITTRQYDESYPVSYTFSDGELRCSGLDWYEFGDFCYKPFQDKKTWRDAQSTCRGLGAELVSIRSMTEQSWLESYLYMATNDVWTGLNDLFMPGMFMWSDHHMVTFTYWAPGEPNNHDGFSEDCVEMLHQTGRWNDVTCSELNTFICKMPKAHYPLPSVQPTAYGCPQGWTAYGYSCYFMEETPRSWSDAKEFCKLEDSSLLHIGDIYEQSHFTGGGVDYVWDNGLPLTFTHWDKDQPDSGEGTCVAMTTGLIGGFWDDKQCLDNNAFICEKPRPDITPPTKAPTPPDAHGCYEGWTALPHFRNCYRLFHNVDCQEEEEFLALYSKASSKWIGLKHNPAEGGYSWSDGTPLSHTNWGHGEPNNHEGREDCVEMVSSTNGSHSWWNDLNCDAHQDWICMIAKGKDPIVPPVPPPPVPAPDCGTNPGWRKNDDICYYYNDTDIVDFHTAMMRCYKEKALLVSILNTKEQAYVNTMVGTGEVAAAWIGMRMFGIASGQYMWVDFSPVIYTHWGSGEPNNANGEEQCVQMNRHQGYVCKKFPGDVHTPAPPTQPWEGNCPEGWLRFKNKCFMFKGKKGDMKANWFDAQDWCKAQQGNLAIIDDQYENDFVSSYLRDLELPTWIGLSDILMENQYAWSDGVSPVLYTNWNTNEPNNAQGAEHCVAMTHSHLVSGKWNDDACGRNHSFVCSRMKSSSVAPPPPTKSPCPDGYISWYLNCYKLVVDEPLPWDKAQAACMQQGGNLASIDMSYDQAFVAGAVLQGKADAWIGLRRKVVNH</sequence>
<feature type="chain" id="PRO_5026269654" evidence="4">
    <location>
        <begin position="24"/>
        <end position="1801"/>
    </location>
</feature>
<feature type="domain" description="C-type lectin" evidence="6">
    <location>
        <begin position="1061"/>
        <end position="1177"/>
    </location>
</feature>
<dbReference type="InterPro" id="IPR016187">
    <property type="entry name" value="CTDL_fold"/>
</dbReference>
<accession>A0A6G0I0A5</accession>
<dbReference type="SUPFAM" id="SSF69848">
    <property type="entry name" value="LCCL domain"/>
    <property type="match status" value="1"/>
</dbReference>
<dbReference type="PROSITE" id="PS50041">
    <property type="entry name" value="C_TYPE_LECTIN_2"/>
    <property type="match status" value="11"/>
</dbReference>
<evidence type="ECO:0000256" key="2">
    <source>
        <dbReference type="ARBA" id="ARBA00022737"/>
    </source>
</evidence>
<dbReference type="InterPro" id="IPR000922">
    <property type="entry name" value="Lectin_gal-bd_dom"/>
</dbReference>
<dbReference type="InterPro" id="IPR036609">
    <property type="entry name" value="LCCL_sf"/>
</dbReference>
<keyword evidence="9" id="KW-0675">Receptor</keyword>
<evidence type="ECO:0000313" key="9">
    <source>
        <dbReference type="EMBL" id="KAE8284958.1"/>
    </source>
</evidence>
<proteinExistence type="predicted"/>
<dbReference type="CDD" id="cd03590">
    <property type="entry name" value="CLECT_DC-SIGN_like"/>
    <property type="match status" value="1"/>
</dbReference>
<dbReference type="PROSITE" id="PS00615">
    <property type="entry name" value="C_TYPE_LECTIN_1"/>
    <property type="match status" value="5"/>
</dbReference>
<organism evidence="9 10">
    <name type="scientific">Larimichthys crocea</name>
    <name type="common">Large yellow croaker</name>
    <name type="synonym">Pseudosciaena crocea</name>
    <dbReference type="NCBI Taxonomy" id="215358"/>
    <lineage>
        <taxon>Eukaryota</taxon>
        <taxon>Metazoa</taxon>
        <taxon>Chordata</taxon>
        <taxon>Craniata</taxon>
        <taxon>Vertebrata</taxon>
        <taxon>Euteleostomi</taxon>
        <taxon>Actinopterygii</taxon>
        <taxon>Neopterygii</taxon>
        <taxon>Teleostei</taxon>
        <taxon>Neoteleostei</taxon>
        <taxon>Acanthomorphata</taxon>
        <taxon>Eupercaria</taxon>
        <taxon>Sciaenidae</taxon>
        <taxon>Larimichthys</taxon>
    </lineage>
</organism>
<dbReference type="Pfam" id="PF02140">
    <property type="entry name" value="SUEL_Lectin"/>
    <property type="match status" value="1"/>
</dbReference>
<feature type="signal peptide" evidence="4">
    <location>
        <begin position="1"/>
        <end position="23"/>
    </location>
</feature>
<dbReference type="CDD" id="cd00037">
    <property type="entry name" value="CLECT"/>
    <property type="match status" value="7"/>
</dbReference>
<keyword evidence="2" id="KW-0677">Repeat</keyword>
<evidence type="ECO:0000259" key="8">
    <source>
        <dbReference type="PROSITE" id="PS50820"/>
    </source>
</evidence>
<reference evidence="9 10" key="1">
    <citation type="submission" date="2019-07" db="EMBL/GenBank/DDBJ databases">
        <title>Chromosome genome assembly for large yellow croaker.</title>
        <authorList>
            <person name="Xiao S."/>
        </authorList>
    </citation>
    <scope>NUCLEOTIDE SEQUENCE [LARGE SCALE GENOMIC DNA]</scope>
    <source>
        <strain evidence="9">JMULYC20181020</strain>
        <tissue evidence="9">Muscle</tissue>
    </source>
</reference>
<dbReference type="Proteomes" id="UP000424527">
    <property type="component" value="Unassembled WGS sequence"/>
</dbReference>
<feature type="domain" description="SUEL-type lectin" evidence="7">
    <location>
        <begin position="716"/>
        <end position="801"/>
    </location>
</feature>
<feature type="domain" description="C-type lectin" evidence="6">
    <location>
        <begin position="1738"/>
        <end position="1801"/>
    </location>
</feature>
<dbReference type="InterPro" id="IPR016186">
    <property type="entry name" value="C-type_lectin-like/link_sf"/>
</dbReference>
<feature type="domain" description="C-type lectin" evidence="6">
    <location>
        <begin position="1202"/>
        <end position="1300"/>
    </location>
</feature>
<keyword evidence="1" id="KW-0430">Lectin</keyword>
<feature type="domain" description="C-type lectin" evidence="6">
    <location>
        <begin position="608"/>
        <end position="685"/>
    </location>
</feature>
<dbReference type="Gene3D" id="3.10.100.10">
    <property type="entry name" value="Mannose-Binding Protein A, subunit A"/>
    <property type="match status" value="11"/>
</dbReference>
<dbReference type="SUPFAM" id="SSF56436">
    <property type="entry name" value="C-type lectin-like"/>
    <property type="match status" value="11"/>
</dbReference>
<keyword evidence="3" id="KW-1015">Disulfide bond</keyword>
<dbReference type="PROSITE" id="PS50820">
    <property type="entry name" value="LCCL"/>
    <property type="match status" value="1"/>
</dbReference>
<dbReference type="EMBL" id="REGW02000016">
    <property type="protein sequence ID" value="KAE8284958.1"/>
    <property type="molecule type" value="Genomic_DNA"/>
</dbReference>
<dbReference type="Gene3D" id="2.60.120.260">
    <property type="entry name" value="Galactose-binding domain-like"/>
    <property type="match status" value="1"/>
</dbReference>
<feature type="domain" description="C-type lectin" evidence="6">
    <location>
        <begin position="313"/>
        <end position="437"/>
    </location>
</feature>
<feature type="domain" description="C-type lectin" evidence="6">
    <location>
        <begin position="1458"/>
        <end position="1560"/>
    </location>
</feature>
<dbReference type="PROSITE" id="PS50228">
    <property type="entry name" value="SUEL_LECTIN"/>
    <property type="match status" value="1"/>
</dbReference>
<dbReference type="GO" id="GO:0030246">
    <property type="term" value="F:carbohydrate binding"/>
    <property type="evidence" value="ECO:0007669"/>
    <property type="project" value="UniProtKB-KW"/>
</dbReference>
<dbReference type="InterPro" id="IPR018378">
    <property type="entry name" value="C-type_lectin_CS"/>
</dbReference>
<dbReference type="InterPro" id="IPR043159">
    <property type="entry name" value="Lectin_gal-bd_sf"/>
</dbReference>
<evidence type="ECO:0000259" key="7">
    <source>
        <dbReference type="PROSITE" id="PS50228"/>
    </source>
</evidence>
<dbReference type="SMART" id="SM00603">
    <property type="entry name" value="LCCL"/>
    <property type="match status" value="1"/>
</dbReference>
<dbReference type="SMART" id="SM00231">
    <property type="entry name" value="FA58C"/>
    <property type="match status" value="1"/>
</dbReference>
<dbReference type="CDD" id="cd22823">
    <property type="entry name" value="Gal_Rha_Lectin"/>
    <property type="match status" value="1"/>
</dbReference>
<dbReference type="SMART" id="SM00034">
    <property type="entry name" value="CLECT"/>
    <property type="match status" value="11"/>
</dbReference>
<dbReference type="InterPro" id="IPR033989">
    <property type="entry name" value="CD209-like_CTLD"/>
</dbReference>
<dbReference type="InterPro" id="IPR001304">
    <property type="entry name" value="C-type_lectin-like"/>
</dbReference>
<keyword evidence="4" id="KW-0732">Signal</keyword>
<evidence type="ECO:0000259" key="5">
    <source>
        <dbReference type="PROSITE" id="PS50022"/>
    </source>
</evidence>
<dbReference type="Pfam" id="PF00754">
    <property type="entry name" value="F5_F8_type_C"/>
    <property type="match status" value="1"/>
</dbReference>
<evidence type="ECO:0000256" key="4">
    <source>
        <dbReference type="SAM" id="SignalP"/>
    </source>
</evidence>
<keyword evidence="10" id="KW-1185">Reference proteome</keyword>
<evidence type="ECO:0000256" key="1">
    <source>
        <dbReference type="ARBA" id="ARBA00022734"/>
    </source>
</evidence>
<dbReference type="PROSITE" id="PS50022">
    <property type="entry name" value="FA58C_3"/>
    <property type="match status" value="1"/>
</dbReference>
<dbReference type="PROSITE" id="PS51257">
    <property type="entry name" value="PROKAR_LIPOPROTEIN"/>
    <property type="match status" value="1"/>
</dbReference>
<feature type="domain" description="LCCL" evidence="8">
    <location>
        <begin position="948"/>
        <end position="1033"/>
    </location>
</feature>
<feature type="domain" description="F5/8 type C" evidence="5">
    <location>
        <begin position="805"/>
        <end position="946"/>
    </location>
</feature>
<comment type="caution">
    <text evidence="9">The sequence shown here is derived from an EMBL/GenBank/DDBJ whole genome shotgun (WGS) entry which is preliminary data.</text>
</comment>
<dbReference type="PANTHER" id="PTHR22803">
    <property type="entry name" value="MANNOSE, PHOSPHOLIPASE, LECTIN RECEPTOR RELATED"/>
    <property type="match status" value="1"/>
</dbReference>
<dbReference type="Pfam" id="PF03815">
    <property type="entry name" value="LCCL"/>
    <property type="match status" value="1"/>
</dbReference>
<evidence type="ECO:0000259" key="6">
    <source>
        <dbReference type="PROSITE" id="PS50041"/>
    </source>
</evidence>
<name>A0A6G0I0A5_LARCR</name>